<feature type="signal peptide" evidence="1">
    <location>
        <begin position="1"/>
        <end position="20"/>
    </location>
</feature>
<dbReference type="Gene3D" id="3.30.70.2970">
    <property type="entry name" value="Protein of unknown function (DUF541), domain 2"/>
    <property type="match status" value="1"/>
</dbReference>
<protein>
    <submittedName>
        <fullName evidence="2">Uncharacterized protein YggE</fullName>
    </submittedName>
</protein>
<dbReference type="InterPro" id="IPR007497">
    <property type="entry name" value="SIMPL/DUF541"/>
</dbReference>
<keyword evidence="3" id="KW-1185">Reference proteome</keyword>
<dbReference type="Gene3D" id="3.30.110.170">
    <property type="entry name" value="Protein of unknown function (DUF541), domain 1"/>
    <property type="match status" value="1"/>
</dbReference>
<evidence type="ECO:0000256" key="1">
    <source>
        <dbReference type="SAM" id="SignalP"/>
    </source>
</evidence>
<evidence type="ECO:0000313" key="2">
    <source>
        <dbReference type="EMBL" id="RAR75384.1"/>
    </source>
</evidence>
<evidence type="ECO:0000313" key="3">
    <source>
        <dbReference type="Proteomes" id="UP000248840"/>
    </source>
</evidence>
<dbReference type="EMBL" id="QLSZ01000001">
    <property type="protein sequence ID" value="RAR75384.1"/>
    <property type="molecule type" value="Genomic_DNA"/>
</dbReference>
<accession>A0A328YPU5</accession>
<dbReference type="AlphaFoldDB" id="A0A328YPU5"/>
<proteinExistence type="predicted"/>
<keyword evidence="1" id="KW-0732">Signal</keyword>
<gene>
    <name evidence="2" type="ORF">CLV55_10179</name>
</gene>
<sequence length="335" mass="38410">MKTNLMTAMLLLATFSMTHAQDMGNAQYEKKGNADYGNAGYGYGSYTVNRVNTIPTTSSSQDEMVIVIKGIYNERATAQIATFAVLQLGKTAEEATYLIDERIGNVMKELSAFNKEIEVETDMISFVPTYDYAVDKKIFNPKTYNEKPSGFELKKNILIKFRNNNDFDKILAICGKNEIYDIAKVDYVTTNFDQVRSTMQKRALEVFRDQMANYSSIMNTDLSKKEKIIQEGFNVTYPMESYRSYQAFSQADASFDPKSEVHNIKKNTTQYYNQALVKDHNFVINPDITEPTIQAFYDITIRIKLREDQLPKNTIIRNNRYYVITANGDIKLLNL</sequence>
<organism evidence="2 3">
    <name type="scientific">Flavobacterium aciduliphilum</name>
    <dbReference type="NCBI Taxonomy" id="1101402"/>
    <lineage>
        <taxon>Bacteria</taxon>
        <taxon>Pseudomonadati</taxon>
        <taxon>Bacteroidota</taxon>
        <taxon>Flavobacteriia</taxon>
        <taxon>Flavobacteriales</taxon>
        <taxon>Flavobacteriaceae</taxon>
        <taxon>Flavobacterium</taxon>
    </lineage>
</organism>
<comment type="caution">
    <text evidence="2">The sequence shown here is derived from an EMBL/GenBank/DDBJ whole genome shotgun (WGS) entry which is preliminary data.</text>
</comment>
<feature type="chain" id="PRO_5016427204" evidence="1">
    <location>
        <begin position="21"/>
        <end position="335"/>
    </location>
</feature>
<dbReference type="Pfam" id="PF04402">
    <property type="entry name" value="SIMPL"/>
    <property type="match status" value="1"/>
</dbReference>
<dbReference type="Proteomes" id="UP000248840">
    <property type="component" value="Unassembled WGS sequence"/>
</dbReference>
<name>A0A328YPU5_9FLAO</name>
<dbReference type="RefSeq" id="WP_112111763.1">
    <property type="nucleotide sequence ID" value="NZ_QLSZ01000001.1"/>
</dbReference>
<reference evidence="2 3" key="1">
    <citation type="submission" date="2018-06" db="EMBL/GenBank/DDBJ databases">
        <title>Genomic Encyclopedia of Archaeal and Bacterial Type Strains, Phase II (KMG-II): from individual species to whole genera.</title>
        <authorList>
            <person name="Goeker M."/>
        </authorList>
    </citation>
    <scope>NUCLEOTIDE SEQUENCE [LARGE SCALE GENOMIC DNA]</scope>
    <source>
        <strain evidence="2 3">DSM 25663</strain>
    </source>
</reference>
<dbReference type="OrthoDB" id="1228710at2"/>